<feature type="compositionally biased region" description="Low complexity" evidence="7">
    <location>
        <begin position="558"/>
        <end position="573"/>
    </location>
</feature>
<feature type="compositionally biased region" description="Polar residues" evidence="7">
    <location>
        <begin position="574"/>
        <end position="583"/>
    </location>
</feature>
<protein>
    <recommendedName>
        <fullName evidence="9">Phorbol-ester/DAG-type domain-containing protein</fullName>
    </recommendedName>
</protein>
<evidence type="ECO:0000256" key="4">
    <source>
        <dbReference type="ARBA" id="ARBA00022833"/>
    </source>
</evidence>
<feature type="domain" description="Phorbol-ester/DAG-type" evidence="9">
    <location>
        <begin position="32"/>
        <end position="81"/>
    </location>
</feature>
<keyword evidence="3" id="KW-0479">Metal-binding</keyword>
<evidence type="ECO:0000256" key="5">
    <source>
        <dbReference type="ARBA" id="ARBA00022989"/>
    </source>
</evidence>
<dbReference type="InterPro" id="IPR006614">
    <property type="entry name" value="Peroxin/Ferlin"/>
</dbReference>
<dbReference type="GO" id="GO:0005778">
    <property type="term" value="C:peroxisomal membrane"/>
    <property type="evidence" value="ECO:0007669"/>
    <property type="project" value="UniProtKB-ARBA"/>
</dbReference>
<dbReference type="PROSITE" id="PS00479">
    <property type="entry name" value="ZF_DAG_PE_1"/>
    <property type="match status" value="1"/>
</dbReference>
<evidence type="ECO:0000256" key="3">
    <source>
        <dbReference type="ARBA" id="ARBA00022723"/>
    </source>
</evidence>
<dbReference type="PANTHER" id="PTHR31679">
    <property type="entry name" value="PEROXISOMAL MEMBRANE PROTEIN PEX30-RELATED"/>
    <property type="match status" value="1"/>
</dbReference>
<name>A0A507DKR7_9FUNG</name>
<keyword evidence="4" id="KW-0862">Zinc</keyword>
<evidence type="ECO:0000256" key="7">
    <source>
        <dbReference type="SAM" id="MobiDB-lite"/>
    </source>
</evidence>
<dbReference type="Pfam" id="PF00130">
    <property type="entry name" value="C1_1"/>
    <property type="match status" value="1"/>
</dbReference>
<accession>A0A507DKR7</accession>
<keyword evidence="6 8" id="KW-0472">Membrane</keyword>
<dbReference type="EMBL" id="QEAN01000050">
    <property type="protein sequence ID" value="TPX51787.1"/>
    <property type="molecule type" value="Genomic_DNA"/>
</dbReference>
<keyword evidence="2 8" id="KW-0812">Transmembrane</keyword>
<feature type="transmembrane region" description="Helical" evidence="8">
    <location>
        <begin position="357"/>
        <end position="376"/>
    </location>
</feature>
<dbReference type="PROSITE" id="PS50081">
    <property type="entry name" value="ZF_DAG_PE_2"/>
    <property type="match status" value="1"/>
</dbReference>
<comment type="subcellular location">
    <subcellularLocation>
        <location evidence="1">Endomembrane system</location>
        <topology evidence="1">Multi-pass membrane protein</topology>
    </subcellularLocation>
</comment>
<dbReference type="CDD" id="cd20793">
    <property type="entry name" value="C1_cPKC_nPKC_rpt2"/>
    <property type="match status" value="1"/>
</dbReference>
<dbReference type="SMART" id="SM00693">
    <property type="entry name" value="DysFN"/>
    <property type="match status" value="1"/>
</dbReference>
<dbReference type="SMART" id="SM00694">
    <property type="entry name" value="DysFC"/>
    <property type="match status" value="1"/>
</dbReference>
<evidence type="ECO:0000259" key="9">
    <source>
        <dbReference type="PROSITE" id="PS50081"/>
    </source>
</evidence>
<dbReference type="GO" id="GO:0046872">
    <property type="term" value="F:metal ion binding"/>
    <property type="evidence" value="ECO:0007669"/>
    <property type="project" value="UniProtKB-KW"/>
</dbReference>
<dbReference type="InterPro" id="IPR010482">
    <property type="entry name" value="TECPR1-like_DysF"/>
</dbReference>
<gene>
    <name evidence="10" type="ORF">SeMB42_g01827</name>
</gene>
<dbReference type="Gene3D" id="3.30.60.20">
    <property type="match status" value="1"/>
</dbReference>
<comment type="caution">
    <text evidence="10">The sequence shown here is derived from an EMBL/GenBank/DDBJ whole genome shotgun (WGS) entry which is preliminary data.</text>
</comment>
<feature type="region of interest" description="Disordered" evidence="7">
    <location>
        <begin position="109"/>
        <end position="179"/>
    </location>
</feature>
<feature type="compositionally biased region" description="Low complexity" evidence="7">
    <location>
        <begin position="109"/>
        <end position="119"/>
    </location>
</feature>
<keyword evidence="11" id="KW-1185">Reference proteome</keyword>
<keyword evidence="5 8" id="KW-1133">Transmembrane helix</keyword>
<feature type="transmembrane region" description="Helical" evidence="8">
    <location>
        <begin position="253"/>
        <end position="282"/>
    </location>
</feature>
<dbReference type="VEuPathDB" id="FungiDB:SeMB42_g01827"/>
<dbReference type="InterPro" id="IPR002219">
    <property type="entry name" value="PKC_DAG/PE"/>
</dbReference>
<evidence type="ECO:0000256" key="8">
    <source>
        <dbReference type="SAM" id="Phobius"/>
    </source>
</evidence>
<sequence>MQRTRYRYGDKNRQNIKTETIKTLTMISKTTTHSFKEATFGKPTFCKTCYKFIWGLVNQGVQCADCGYTAHFDCQANAHICPLALKAPPDGIIASPIVNIAQMLKVDTSHTSNTSNKSNPPSPAHSFSVNGADATLTAKTNANLPSPNQTPADSPSISKSPLASLKVTPPSPVSNNTQLLSPSDVSIVHGLTSATVKAAMNMESERKAAQPPLNLLTTTPKNFAKFIHRAGVIRAAHEEIMSVLMWENSGKTFMWMIAVIILTLYPYFLVITPQATIIYIILRKYYEKARKQAHVEAPKKSDTGPIASQSMTGISSAEYARNMQWIQNFMGQFVEVFDAAVEYSKIVDWSDENKTSLVLKMTIATALAALVIARLIPTRFLFMTVGVTPFLANTAFIRAVVTSMPALVVAKMMSYYNRGKELFKMNSIPTGDAAVVGIYQNERWWAGLGFIPHLLPSERRPWSDATGLVEMADLKSYRLPAEDWEWADDAWVVNGTWTQVDDDGWCYTDNGWQHPRKSPGVISFTRRRLWTRTMRRINSASAIKTTSSGITVAVKAPSTSRSSSSSSKASSNSDGTNDRNSLGLSRLKAE</sequence>
<dbReference type="PANTHER" id="PTHR31679:SF2">
    <property type="entry name" value="PEROXISOMAL MEMBRANE PROTEIN PEX30-RELATED"/>
    <property type="match status" value="1"/>
</dbReference>
<feature type="transmembrane region" description="Helical" evidence="8">
    <location>
        <begin position="396"/>
        <end position="416"/>
    </location>
</feature>
<evidence type="ECO:0000313" key="10">
    <source>
        <dbReference type="EMBL" id="TPX51787.1"/>
    </source>
</evidence>
<proteinExistence type="predicted"/>
<evidence type="ECO:0000313" key="11">
    <source>
        <dbReference type="Proteomes" id="UP000317494"/>
    </source>
</evidence>
<evidence type="ECO:0000256" key="2">
    <source>
        <dbReference type="ARBA" id="ARBA00022692"/>
    </source>
</evidence>
<dbReference type="Proteomes" id="UP000317494">
    <property type="component" value="Unassembled WGS sequence"/>
</dbReference>
<dbReference type="GO" id="GO:0012505">
    <property type="term" value="C:endomembrane system"/>
    <property type="evidence" value="ECO:0007669"/>
    <property type="project" value="UniProtKB-SubCell"/>
</dbReference>
<evidence type="ECO:0000256" key="1">
    <source>
        <dbReference type="ARBA" id="ARBA00004127"/>
    </source>
</evidence>
<dbReference type="SMART" id="SM00109">
    <property type="entry name" value="C1"/>
    <property type="match status" value="1"/>
</dbReference>
<dbReference type="Pfam" id="PF06398">
    <property type="entry name" value="Pex24p"/>
    <property type="match status" value="1"/>
</dbReference>
<dbReference type="GO" id="GO:0007031">
    <property type="term" value="P:peroxisome organization"/>
    <property type="evidence" value="ECO:0007669"/>
    <property type="project" value="TreeGrafter"/>
</dbReference>
<feature type="region of interest" description="Disordered" evidence="7">
    <location>
        <begin position="552"/>
        <end position="590"/>
    </location>
</feature>
<feature type="compositionally biased region" description="Polar residues" evidence="7">
    <location>
        <begin position="137"/>
        <end position="161"/>
    </location>
</feature>
<organism evidence="10 11">
    <name type="scientific">Synchytrium endobioticum</name>
    <dbReference type="NCBI Taxonomy" id="286115"/>
    <lineage>
        <taxon>Eukaryota</taxon>
        <taxon>Fungi</taxon>
        <taxon>Fungi incertae sedis</taxon>
        <taxon>Chytridiomycota</taxon>
        <taxon>Chytridiomycota incertae sedis</taxon>
        <taxon>Chytridiomycetes</taxon>
        <taxon>Synchytriales</taxon>
        <taxon>Synchytriaceae</taxon>
        <taxon>Synchytrium</taxon>
    </lineage>
</organism>
<evidence type="ECO:0000256" key="6">
    <source>
        <dbReference type="ARBA" id="ARBA00023136"/>
    </source>
</evidence>
<dbReference type="STRING" id="286115.A0A507DKR7"/>
<dbReference type="SUPFAM" id="SSF57889">
    <property type="entry name" value="Cysteine-rich domain"/>
    <property type="match status" value="1"/>
</dbReference>
<dbReference type="InterPro" id="IPR052646">
    <property type="entry name" value="Peroxisomal_PEX28-32"/>
</dbReference>
<dbReference type="AlphaFoldDB" id="A0A507DKR7"/>
<reference evidence="10 11" key="1">
    <citation type="journal article" date="2019" name="Sci. Rep.">
        <title>Comparative genomics of chytrid fungi reveal insights into the obligate biotrophic and pathogenic lifestyle of Synchytrium endobioticum.</title>
        <authorList>
            <person name="van de Vossenberg B.T.L.H."/>
            <person name="Warris S."/>
            <person name="Nguyen H.D.T."/>
            <person name="van Gent-Pelzer M.P.E."/>
            <person name="Joly D.L."/>
            <person name="van de Geest H.C."/>
            <person name="Bonants P.J.M."/>
            <person name="Smith D.S."/>
            <person name="Levesque C.A."/>
            <person name="van der Lee T.A.J."/>
        </authorList>
    </citation>
    <scope>NUCLEOTIDE SEQUENCE [LARGE SCALE GENOMIC DNA]</scope>
    <source>
        <strain evidence="10 11">MB42</strain>
    </source>
</reference>
<dbReference type="InterPro" id="IPR046349">
    <property type="entry name" value="C1-like_sf"/>
</dbReference>